<dbReference type="Gene3D" id="3.10.450.50">
    <property type="match status" value="2"/>
</dbReference>
<comment type="caution">
    <text evidence="2">The sequence shown here is derived from an EMBL/GenBank/DDBJ whole genome shotgun (WGS) entry which is preliminary data.</text>
</comment>
<evidence type="ECO:0000259" key="1">
    <source>
        <dbReference type="Pfam" id="PF08332"/>
    </source>
</evidence>
<accession>A0ABQ7G833</accession>
<name>A0ABQ7G833_DUNSA</name>
<dbReference type="EMBL" id="MU070010">
    <property type="protein sequence ID" value="KAF5830752.1"/>
    <property type="molecule type" value="Genomic_DNA"/>
</dbReference>
<evidence type="ECO:0000313" key="3">
    <source>
        <dbReference type="Proteomes" id="UP000815325"/>
    </source>
</evidence>
<reference evidence="2" key="1">
    <citation type="submission" date="2017-08" db="EMBL/GenBank/DDBJ databases">
        <authorList>
            <person name="Polle J.E."/>
            <person name="Barry K."/>
            <person name="Cushman J."/>
            <person name="Schmutz J."/>
            <person name="Tran D."/>
            <person name="Hathwaick L.T."/>
            <person name="Yim W.C."/>
            <person name="Jenkins J."/>
            <person name="Mckie-Krisberg Z.M."/>
            <person name="Prochnik S."/>
            <person name="Lindquist E."/>
            <person name="Dockter R.B."/>
            <person name="Adam C."/>
            <person name="Molina H."/>
            <person name="Bunkerborg J."/>
            <person name="Jin E."/>
            <person name="Buchheim M."/>
            <person name="Magnuson J."/>
        </authorList>
    </citation>
    <scope>NUCLEOTIDE SEQUENCE</scope>
    <source>
        <strain evidence="2">CCAP 19/18</strain>
    </source>
</reference>
<gene>
    <name evidence="2" type="ORF">DUNSADRAFT_14093</name>
</gene>
<sequence length="362" mass="39831">MALLLSKRHLASKQASSTAAAPSKYLVGPVLCKSAIVPPAVTPNSMSKTAEEVYKPIFLQNSQGDSPPQRPVRIDVGNVTLYVGNDGIPLSPDGVNGASKVLAAENHTLMPTFYAGWAKNTRTEFGNAKDVIECFAQDAAVLPTLSDELKTGHDNIRDYFDRSQGKGTSFLARNPVGKIVPGQRVIKMIGTDVAIDQGLYVFQVDNSTELEASKRERVKSLARFTFLYKKQKDGNWKIANFHSSQQPDYVAERGLVVQHLHRWFDALYDKEVLAGGDTLTNVEARAQRTADLYAPDAVLLATVSPLVRVGRKDIVDYMRFFVSLNPRGQVLKDEKGQDILDVKLLSCWGCEDKHAANKSKLP</sequence>
<keyword evidence="3" id="KW-1185">Reference proteome</keyword>
<feature type="domain" description="Calcium/calmodulin-dependent protein kinase II association-domain" evidence="1">
    <location>
        <begin position="126"/>
        <end position="247"/>
    </location>
</feature>
<dbReference type="Proteomes" id="UP000815325">
    <property type="component" value="Unassembled WGS sequence"/>
</dbReference>
<organism evidence="2 3">
    <name type="scientific">Dunaliella salina</name>
    <name type="common">Green alga</name>
    <name type="synonym">Protococcus salinus</name>
    <dbReference type="NCBI Taxonomy" id="3046"/>
    <lineage>
        <taxon>Eukaryota</taxon>
        <taxon>Viridiplantae</taxon>
        <taxon>Chlorophyta</taxon>
        <taxon>core chlorophytes</taxon>
        <taxon>Chlorophyceae</taxon>
        <taxon>CS clade</taxon>
        <taxon>Chlamydomonadales</taxon>
        <taxon>Dunaliellaceae</taxon>
        <taxon>Dunaliella</taxon>
    </lineage>
</organism>
<protein>
    <recommendedName>
        <fullName evidence="1">Calcium/calmodulin-dependent protein kinase II association-domain domain-containing protein</fullName>
    </recommendedName>
</protein>
<evidence type="ECO:0000313" key="2">
    <source>
        <dbReference type="EMBL" id="KAF5830752.1"/>
    </source>
</evidence>
<dbReference type="InterPro" id="IPR013543">
    <property type="entry name" value="Ca/CaM-dep_prot_kinase-assoc"/>
</dbReference>
<dbReference type="Pfam" id="PF08332">
    <property type="entry name" value="CaMKII_AD"/>
    <property type="match status" value="1"/>
</dbReference>
<dbReference type="InterPro" id="IPR032710">
    <property type="entry name" value="NTF2-like_dom_sf"/>
</dbReference>
<proteinExistence type="predicted"/>
<dbReference type="SUPFAM" id="SSF54427">
    <property type="entry name" value="NTF2-like"/>
    <property type="match status" value="1"/>
</dbReference>